<evidence type="ECO:0000313" key="1">
    <source>
        <dbReference type="EMBL" id="VEI18107.1"/>
    </source>
</evidence>
<organism evidence="1 2">
    <name type="scientific">Actinomyces viscosus</name>
    <dbReference type="NCBI Taxonomy" id="1656"/>
    <lineage>
        <taxon>Bacteria</taxon>
        <taxon>Bacillati</taxon>
        <taxon>Actinomycetota</taxon>
        <taxon>Actinomycetes</taxon>
        <taxon>Actinomycetales</taxon>
        <taxon>Actinomycetaceae</taxon>
        <taxon>Actinomyces</taxon>
    </lineage>
</organism>
<name>A0A448PP12_ACTVI</name>
<dbReference type="InterPro" id="IPR036412">
    <property type="entry name" value="HAD-like_sf"/>
</dbReference>
<dbReference type="GO" id="GO:0016791">
    <property type="term" value="F:phosphatase activity"/>
    <property type="evidence" value="ECO:0007669"/>
    <property type="project" value="TreeGrafter"/>
</dbReference>
<dbReference type="AlphaFoldDB" id="A0A448PP12"/>
<accession>A0A448PP12</accession>
<dbReference type="GO" id="GO:0005829">
    <property type="term" value="C:cytosol"/>
    <property type="evidence" value="ECO:0007669"/>
    <property type="project" value="TreeGrafter"/>
</dbReference>
<dbReference type="InterPro" id="IPR023214">
    <property type="entry name" value="HAD_sf"/>
</dbReference>
<reference evidence="1 2" key="1">
    <citation type="submission" date="2018-12" db="EMBL/GenBank/DDBJ databases">
        <authorList>
            <consortium name="Pathogen Informatics"/>
        </authorList>
    </citation>
    <scope>NUCLEOTIDE SEQUENCE [LARGE SCALE GENOMIC DNA]</scope>
    <source>
        <strain evidence="1 2">NCTC10951</strain>
    </source>
</reference>
<dbReference type="PANTHER" id="PTHR10000:SF8">
    <property type="entry name" value="HAD SUPERFAMILY HYDROLASE-LIKE, TYPE 3"/>
    <property type="match status" value="1"/>
</dbReference>
<dbReference type="NCBIfam" id="TIGR01484">
    <property type="entry name" value="HAD-SF-IIB"/>
    <property type="match status" value="1"/>
</dbReference>
<dbReference type="SUPFAM" id="SSF56784">
    <property type="entry name" value="HAD-like"/>
    <property type="match status" value="1"/>
</dbReference>
<dbReference type="Gene3D" id="3.30.1240.10">
    <property type="match status" value="1"/>
</dbReference>
<dbReference type="KEGG" id="avc:NCTC10951_02535"/>
<evidence type="ECO:0000313" key="2">
    <source>
        <dbReference type="Proteomes" id="UP000268658"/>
    </source>
</evidence>
<dbReference type="Gene3D" id="3.40.50.1000">
    <property type="entry name" value="HAD superfamily/HAD-like"/>
    <property type="match status" value="1"/>
</dbReference>
<dbReference type="InterPro" id="IPR006379">
    <property type="entry name" value="HAD-SF_hydro_IIB"/>
</dbReference>
<dbReference type="Proteomes" id="UP000268658">
    <property type="component" value="Chromosome"/>
</dbReference>
<protein>
    <submittedName>
        <fullName evidence="1">Pyridoxal phosphate (PLP) phosphatase</fullName>
    </submittedName>
</protein>
<dbReference type="Pfam" id="PF08282">
    <property type="entry name" value="Hydrolase_3"/>
    <property type="match status" value="1"/>
</dbReference>
<dbReference type="OrthoDB" id="3180855at2"/>
<proteinExistence type="predicted"/>
<gene>
    <name evidence="1" type="ORF">NCTC10951_02535</name>
</gene>
<dbReference type="GO" id="GO:0000287">
    <property type="term" value="F:magnesium ion binding"/>
    <property type="evidence" value="ECO:0007669"/>
    <property type="project" value="TreeGrafter"/>
</dbReference>
<sequence length="271" mass="28067">MLAAMRLLATDLDGTLVFHHAVGQADAEALVRWREAGNLLVLATGRSVQLVQHAVEVARASTSIGLDFDYAVCATGTTVIDAAGRVRRTRMLEADQVREVTRAVGIVSDAPVSVFASTLERDYVLDDPIGLSTDQRTPADRFTAAPLSRVAALGVTSMPLHVPDPRAAEALARALEETVDGISCTRSTGFVDVTAAGESKGTGLERLAELLASQGQGVSEVAAVGDSWNDISMFTHADTPCAIAGAPADVVAAAGGRTAPSVAAFIDALMA</sequence>
<dbReference type="EMBL" id="LR134477">
    <property type="protein sequence ID" value="VEI18107.1"/>
    <property type="molecule type" value="Genomic_DNA"/>
</dbReference>
<dbReference type="PANTHER" id="PTHR10000">
    <property type="entry name" value="PHOSPHOSERINE PHOSPHATASE"/>
    <property type="match status" value="1"/>
</dbReference>